<evidence type="ECO:0000256" key="1">
    <source>
        <dbReference type="ARBA" id="ARBA00009759"/>
    </source>
</evidence>
<comment type="similarity">
    <text evidence="1">Belongs to the inositol monophosphatase superfamily.</text>
</comment>
<gene>
    <name evidence="6" type="ORF">GCM10010873_28720</name>
</gene>
<dbReference type="Gene3D" id="3.40.190.80">
    <property type="match status" value="1"/>
</dbReference>
<dbReference type="PRINTS" id="PR00377">
    <property type="entry name" value="IMPHPHTASES"/>
</dbReference>
<dbReference type="EMBL" id="BSPP01000010">
    <property type="protein sequence ID" value="GLS87898.1"/>
    <property type="molecule type" value="Genomic_DNA"/>
</dbReference>
<name>A0AA37TUM0_9RHOB</name>
<keyword evidence="3" id="KW-0378">Hydrolase</keyword>
<dbReference type="Gene3D" id="3.30.540.10">
    <property type="entry name" value="Fructose-1,6-Bisphosphatase, subunit A, domain 1"/>
    <property type="match status" value="1"/>
</dbReference>
<proteinExistence type="inferred from homology"/>
<accession>A0AA37TUM0</accession>
<dbReference type="GO" id="GO:0046872">
    <property type="term" value="F:metal ion binding"/>
    <property type="evidence" value="ECO:0007669"/>
    <property type="project" value="UniProtKB-KW"/>
</dbReference>
<dbReference type="GO" id="GO:0007165">
    <property type="term" value="P:signal transduction"/>
    <property type="evidence" value="ECO:0007669"/>
    <property type="project" value="TreeGrafter"/>
</dbReference>
<dbReference type="RefSeq" id="WP_284326064.1">
    <property type="nucleotide sequence ID" value="NZ_BSPP01000010.1"/>
</dbReference>
<evidence type="ECO:0000256" key="3">
    <source>
        <dbReference type="ARBA" id="ARBA00022801"/>
    </source>
</evidence>
<dbReference type="PANTHER" id="PTHR20854:SF4">
    <property type="entry name" value="INOSITOL-1-MONOPHOSPHATASE-RELATED"/>
    <property type="match status" value="1"/>
</dbReference>
<organism evidence="6 7">
    <name type="scientific">Cypionkella aquatica</name>
    <dbReference type="NCBI Taxonomy" id="1756042"/>
    <lineage>
        <taxon>Bacteria</taxon>
        <taxon>Pseudomonadati</taxon>
        <taxon>Pseudomonadota</taxon>
        <taxon>Alphaproteobacteria</taxon>
        <taxon>Rhodobacterales</taxon>
        <taxon>Paracoccaceae</taxon>
        <taxon>Cypionkella</taxon>
    </lineage>
</organism>
<sequence>MDQVLQAMRAAGKAVVLPRFRALEVGEVSQKRDFADLVTVADTEAEAMIGALLAQSWPEARVLGEEAVAADPGLRGAMAGPRWQVIVDPVDGTWNFAKGLASFGMIAVAVQDGVARYGLLYDPLCDDWVEVVAGGPARFVQADGRAAQLRVSDVADPAQMCGFIPVGLFEATQKRAAVLAGLAYGRVTSLRCSCHEYRLMAQGHVEFVISGPEPHPWDHAAGVLAVQAAGGVARFLDGGAYDLARRFGVLVVANSEATWARVARDYAALAV</sequence>
<evidence type="ECO:0000256" key="2">
    <source>
        <dbReference type="ARBA" id="ARBA00022723"/>
    </source>
</evidence>
<evidence type="ECO:0000313" key="6">
    <source>
        <dbReference type="EMBL" id="GLS87898.1"/>
    </source>
</evidence>
<dbReference type="InterPro" id="IPR000760">
    <property type="entry name" value="Inositol_monophosphatase-like"/>
</dbReference>
<comment type="cofactor">
    <cofactor evidence="5">
        <name>Mg(2+)</name>
        <dbReference type="ChEBI" id="CHEBI:18420"/>
    </cofactor>
</comment>
<keyword evidence="4 5" id="KW-0460">Magnesium</keyword>
<dbReference type="AlphaFoldDB" id="A0AA37TUM0"/>
<feature type="binding site" evidence="5">
    <location>
        <position position="91"/>
    </location>
    <ligand>
        <name>Mg(2+)</name>
        <dbReference type="ChEBI" id="CHEBI:18420"/>
        <label>1</label>
        <note>catalytic</note>
    </ligand>
</feature>
<evidence type="ECO:0000313" key="7">
    <source>
        <dbReference type="Proteomes" id="UP001157355"/>
    </source>
</evidence>
<evidence type="ECO:0000256" key="4">
    <source>
        <dbReference type="ARBA" id="ARBA00022842"/>
    </source>
</evidence>
<protein>
    <submittedName>
        <fullName evidence="6">Inositol phosphatase</fullName>
    </submittedName>
</protein>
<comment type="caution">
    <text evidence="6">The sequence shown here is derived from an EMBL/GenBank/DDBJ whole genome shotgun (WGS) entry which is preliminary data.</text>
</comment>
<evidence type="ECO:0000256" key="5">
    <source>
        <dbReference type="PIRSR" id="PIRSR600760-2"/>
    </source>
</evidence>
<dbReference type="PANTHER" id="PTHR20854">
    <property type="entry name" value="INOSITOL MONOPHOSPHATASE"/>
    <property type="match status" value="1"/>
</dbReference>
<keyword evidence="2 5" id="KW-0479">Metal-binding</keyword>
<dbReference type="Proteomes" id="UP001157355">
    <property type="component" value="Unassembled WGS sequence"/>
</dbReference>
<dbReference type="GO" id="GO:0006020">
    <property type="term" value="P:inositol metabolic process"/>
    <property type="evidence" value="ECO:0007669"/>
    <property type="project" value="TreeGrafter"/>
</dbReference>
<dbReference type="InterPro" id="IPR020583">
    <property type="entry name" value="Inositol_monoP_metal-BS"/>
</dbReference>
<dbReference type="GO" id="GO:0008934">
    <property type="term" value="F:inositol monophosphate 1-phosphatase activity"/>
    <property type="evidence" value="ECO:0007669"/>
    <property type="project" value="TreeGrafter"/>
</dbReference>
<feature type="binding site" evidence="5">
    <location>
        <position position="218"/>
    </location>
    <ligand>
        <name>Mg(2+)</name>
        <dbReference type="ChEBI" id="CHEBI:18420"/>
        <label>1</label>
        <note>catalytic</note>
    </ligand>
</feature>
<keyword evidence="7" id="KW-1185">Reference proteome</keyword>
<reference evidence="6 7" key="1">
    <citation type="journal article" date="2014" name="Int. J. Syst. Evol. Microbiol.">
        <title>Complete genome sequence of Corynebacterium casei LMG S-19264T (=DSM 44701T), isolated from a smear-ripened cheese.</title>
        <authorList>
            <consortium name="US DOE Joint Genome Institute (JGI-PGF)"/>
            <person name="Walter F."/>
            <person name="Albersmeier A."/>
            <person name="Kalinowski J."/>
            <person name="Ruckert C."/>
        </authorList>
    </citation>
    <scope>NUCLEOTIDE SEQUENCE [LARGE SCALE GENOMIC DNA]</scope>
    <source>
        <strain evidence="6 7">NBRC 111766</strain>
    </source>
</reference>
<feature type="binding site" evidence="5">
    <location>
        <position position="88"/>
    </location>
    <ligand>
        <name>Mg(2+)</name>
        <dbReference type="ChEBI" id="CHEBI:18420"/>
        <label>1</label>
        <note>catalytic</note>
    </ligand>
</feature>
<feature type="binding site" evidence="5">
    <location>
        <position position="65"/>
    </location>
    <ligand>
        <name>Mg(2+)</name>
        <dbReference type="ChEBI" id="CHEBI:18420"/>
        <label>1</label>
        <note>catalytic</note>
    </ligand>
</feature>
<dbReference type="Pfam" id="PF00459">
    <property type="entry name" value="Inositol_P"/>
    <property type="match status" value="1"/>
</dbReference>
<dbReference type="PROSITE" id="PS00629">
    <property type="entry name" value="IMP_1"/>
    <property type="match status" value="1"/>
</dbReference>
<dbReference type="SUPFAM" id="SSF56655">
    <property type="entry name" value="Carbohydrate phosphatase"/>
    <property type="match status" value="1"/>
</dbReference>